<sequence>VISAIFLMFIASIFSFLLINAFPGDIAPLIAELRGGYVTQDIVDQVAEEYGLNDPVVERYFRWLSDVSNGNLGYSFRTGEEVSVELKNRLLPTLTFIGLGGLLSIVIAVTLSFCGAYWPGSFIDKFTRGFALINISIPKFFMAAMLIYFFGVIFDIFPTFGFKGPSSWILPAVTIALVSGSKQSRLARVKLEETMTRPYVLTAMSKGFGRERILFRDALPNIVPIVITSFGMDLGFMAQAAIIVEPIFSWHGIGAYFVQSVRYRDLAVLQS</sequence>
<evidence type="ECO:0000256" key="2">
    <source>
        <dbReference type="ARBA" id="ARBA00022448"/>
    </source>
</evidence>
<feature type="non-terminal residue" evidence="9">
    <location>
        <position position="271"/>
    </location>
</feature>
<dbReference type="EMBL" id="UINC01107097">
    <property type="protein sequence ID" value="SVC72221.1"/>
    <property type="molecule type" value="Genomic_DNA"/>
</dbReference>
<feature type="transmembrane region" description="Helical" evidence="7">
    <location>
        <begin position="96"/>
        <end position="118"/>
    </location>
</feature>
<keyword evidence="4 7" id="KW-0812">Transmembrane</keyword>
<feature type="non-terminal residue" evidence="9">
    <location>
        <position position="1"/>
    </location>
</feature>
<dbReference type="InterPro" id="IPR000515">
    <property type="entry name" value="MetI-like"/>
</dbReference>
<dbReference type="AlphaFoldDB" id="A0A382PJX0"/>
<keyword evidence="5 7" id="KW-1133">Transmembrane helix</keyword>
<reference evidence="9" key="1">
    <citation type="submission" date="2018-05" db="EMBL/GenBank/DDBJ databases">
        <authorList>
            <person name="Lanie J.A."/>
            <person name="Ng W.-L."/>
            <person name="Kazmierczak K.M."/>
            <person name="Andrzejewski T.M."/>
            <person name="Davidsen T.M."/>
            <person name="Wayne K.J."/>
            <person name="Tettelin H."/>
            <person name="Glass J.I."/>
            <person name="Rusch D."/>
            <person name="Podicherti R."/>
            <person name="Tsui H.-C.T."/>
            <person name="Winkler M.E."/>
        </authorList>
    </citation>
    <scope>NUCLEOTIDE SEQUENCE</scope>
</reference>
<name>A0A382PJX0_9ZZZZ</name>
<dbReference type="GO" id="GO:0071916">
    <property type="term" value="F:dipeptide transmembrane transporter activity"/>
    <property type="evidence" value="ECO:0007669"/>
    <property type="project" value="TreeGrafter"/>
</dbReference>
<evidence type="ECO:0000256" key="6">
    <source>
        <dbReference type="ARBA" id="ARBA00023136"/>
    </source>
</evidence>
<evidence type="ECO:0000256" key="4">
    <source>
        <dbReference type="ARBA" id="ARBA00022692"/>
    </source>
</evidence>
<dbReference type="Pfam" id="PF19300">
    <property type="entry name" value="BPD_transp_1_N"/>
    <property type="match status" value="1"/>
</dbReference>
<dbReference type="Pfam" id="PF00528">
    <property type="entry name" value="BPD_transp_1"/>
    <property type="match status" value="1"/>
</dbReference>
<protein>
    <recommendedName>
        <fullName evidence="8">ABC transmembrane type-1 domain-containing protein</fullName>
    </recommendedName>
</protein>
<dbReference type="PANTHER" id="PTHR43163:SF6">
    <property type="entry name" value="DIPEPTIDE TRANSPORT SYSTEM PERMEASE PROTEIN DPPB-RELATED"/>
    <property type="match status" value="1"/>
</dbReference>
<gene>
    <name evidence="9" type="ORF">METZ01_LOCUS325075</name>
</gene>
<dbReference type="PROSITE" id="PS50928">
    <property type="entry name" value="ABC_TM1"/>
    <property type="match status" value="1"/>
</dbReference>
<dbReference type="InterPro" id="IPR045621">
    <property type="entry name" value="BPD_transp_1_N"/>
</dbReference>
<evidence type="ECO:0000259" key="8">
    <source>
        <dbReference type="PROSITE" id="PS50928"/>
    </source>
</evidence>
<dbReference type="Gene3D" id="1.10.3720.10">
    <property type="entry name" value="MetI-like"/>
    <property type="match status" value="1"/>
</dbReference>
<evidence type="ECO:0000256" key="1">
    <source>
        <dbReference type="ARBA" id="ARBA00004651"/>
    </source>
</evidence>
<keyword evidence="3" id="KW-1003">Cell membrane</keyword>
<evidence type="ECO:0000256" key="3">
    <source>
        <dbReference type="ARBA" id="ARBA00022475"/>
    </source>
</evidence>
<feature type="domain" description="ABC transmembrane type-1" evidence="8">
    <location>
        <begin position="90"/>
        <end position="271"/>
    </location>
</feature>
<dbReference type="GO" id="GO:0005886">
    <property type="term" value="C:plasma membrane"/>
    <property type="evidence" value="ECO:0007669"/>
    <property type="project" value="UniProtKB-SubCell"/>
</dbReference>
<dbReference type="PANTHER" id="PTHR43163">
    <property type="entry name" value="DIPEPTIDE TRANSPORT SYSTEM PERMEASE PROTEIN DPPB-RELATED"/>
    <property type="match status" value="1"/>
</dbReference>
<evidence type="ECO:0000313" key="9">
    <source>
        <dbReference type="EMBL" id="SVC72221.1"/>
    </source>
</evidence>
<proteinExistence type="predicted"/>
<accession>A0A382PJX0</accession>
<feature type="transmembrane region" description="Helical" evidence="7">
    <location>
        <begin position="130"/>
        <end position="154"/>
    </location>
</feature>
<dbReference type="InterPro" id="IPR035906">
    <property type="entry name" value="MetI-like_sf"/>
</dbReference>
<evidence type="ECO:0000256" key="7">
    <source>
        <dbReference type="SAM" id="Phobius"/>
    </source>
</evidence>
<comment type="subcellular location">
    <subcellularLocation>
        <location evidence="1">Cell membrane</location>
        <topology evidence="1">Multi-pass membrane protein</topology>
    </subcellularLocation>
</comment>
<evidence type="ECO:0000256" key="5">
    <source>
        <dbReference type="ARBA" id="ARBA00022989"/>
    </source>
</evidence>
<dbReference type="SUPFAM" id="SSF161098">
    <property type="entry name" value="MetI-like"/>
    <property type="match status" value="1"/>
</dbReference>
<keyword evidence="2" id="KW-0813">Transport</keyword>
<organism evidence="9">
    <name type="scientific">marine metagenome</name>
    <dbReference type="NCBI Taxonomy" id="408172"/>
    <lineage>
        <taxon>unclassified sequences</taxon>
        <taxon>metagenomes</taxon>
        <taxon>ecological metagenomes</taxon>
    </lineage>
</organism>
<keyword evidence="6 7" id="KW-0472">Membrane</keyword>